<dbReference type="AlphaFoldDB" id="A0A812EW56"/>
<comment type="catalytic activity">
    <reaction evidence="1">
        <text>an acyl phosphate + H2O = a carboxylate + phosphate + H(+)</text>
        <dbReference type="Rhea" id="RHEA:14965"/>
        <dbReference type="ChEBI" id="CHEBI:15377"/>
        <dbReference type="ChEBI" id="CHEBI:15378"/>
        <dbReference type="ChEBI" id="CHEBI:29067"/>
        <dbReference type="ChEBI" id="CHEBI:43474"/>
        <dbReference type="ChEBI" id="CHEBI:59918"/>
        <dbReference type="EC" id="3.6.1.7"/>
    </reaction>
</comment>
<dbReference type="InterPro" id="IPR017968">
    <property type="entry name" value="Acylphosphatase_CS"/>
</dbReference>
<dbReference type="EMBL" id="CAJNAQ010000002">
    <property type="protein sequence ID" value="CAE6486065.1"/>
    <property type="molecule type" value="Genomic_DNA"/>
</dbReference>
<dbReference type="GO" id="GO:0003998">
    <property type="term" value="F:acylphosphatase activity"/>
    <property type="evidence" value="ECO:0007669"/>
    <property type="project" value="UniProtKB-EC"/>
</dbReference>
<proteinExistence type="inferred from homology"/>
<dbReference type="Proteomes" id="UP000655759">
    <property type="component" value="Unassembled WGS sequence"/>
</dbReference>
<dbReference type="PROSITE" id="PS51160">
    <property type="entry name" value="ACYLPHOSPHATASE_3"/>
    <property type="match status" value="1"/>
</dbReference>
<gene>
    <name evidence="4" type="ORF">NUZ5A_20089</name>
</gene>
<feature type="active site" evidence="1">
    <location>
        <position position="28"/>
    </location>
</feature>
<comment type="caution">
    <text evidence="4">The sequence shown here is derived from an EMBL/GenBank/DDBJ whole genome shotgun (WGS) entry which is preliminary data.</text>
</comment>
<name>A0A812EW56_9ARCH</name>
<dbReference type="EC" id="3.6.1.7" evidence="1"/>
<dbReference type="PROSITE" id="PS00150">
    <property type="entry name" value="ACYLPHOSPHATASE_1"/>
    <property type="match status" value="1"/>
</dbReference>
<protein>
    <recommendedName>
        <fullName evidence="1">acylphosphatase</fullName>
        <ecNumber evidence="1">3.6.1.7</ecNumber>
    </recommendedName>
</protein>
<feature type="domain" description="Acylphosphatase-like" evidence="3">
    <location>
        <begin position="13"/>
        <end position="100"/>
    </location>
</feature>
<dbReference type="PANTHER" id="PTHR47268">
    <property type="entry name" value="ACYLPHOSPHATASE"/>
    <property type="match status" value="1"/>
</dbReference>
<dbReference type="SUPFAM" id="SSF54975">
    <property type="entry name" value="Acylphosphatase/BLUF domain-like"/>
    <property type="match status" value="1"/>
</dbReference>
<evidence type="ECO:0000256" key="2">
    <source>
        <dbReference type="RuleBase" id="RU004168"/>
    </source>
</evidence>
<dbReference type="PANTHER" id="PTHR47268:SF4">
    <property type="entry name" value="ACYLPHOSPHATASE"/>
    <property type="match status" value="1"/>
</dbReference>
<sequence length="247" mass="27996">MSKAKMSEEKEGRAVLLVDGLVQGVGFRYMIRTEAKTCGLKGHIKNLEDGTVEIVCEGKKESIESLIDRIKHVRSPMRVDDIQVKYSTATGEFKTFKIISGDLGEEMIEGFSTGYMYLNRIDQKQDLMLEKQDLMLEKQDLMLEKQDQTIAAIQTVSEKQDLMLEKQDQTIAAIQTVSEKQDQMLEKQDQTIAAIQTVSEKQDQTIGEIRNVGGDIRGLSESMHSMLDTRFEKLESEIAKIKARLQI</sequence>
<dbReference type="Pfam" id="PF00708">
    <property type="entry name" value="Acylphosphatase"/>
    <property type="match status" value="1"/>
</dbReference>
<dbReference type="Gene3D" id="3.30.70.100">
    <property type="match status" value="1"/>
</dbReference>
<keyword evidence="1 4" id="KW-0378">Hydrolase</keyword>
<organism evidence="4 5">
    <name type="scientific">Candidatus Nitrosotenuis uzonensis</name>
    <dbReference type="NCBI Taxonomy" id="1407055"/>
    <lineage>
        <taxon>Archaea</taxon>
        <taxon>Nitrososphaerota</taxon>
        <taxon>Candidatus Nitrosotenuis</taxon>
    </lineage>
</organism>
<accession>A0A812EW56</accession>
<feature type="active site" evidence="1">
    <location>
        <position position="46"/>
    </location>
</feature>
<evidence type="ECO:0000256" key="1">
    <source>
        <dbReference type="PROSITE-ProRule" id="PRU00520"/>
    </source>
</evidence>
<reference evidence="4" key="1">
    <citation type="submission" date="2021-02" db="EMBL/GenBank/DDBJ databases">
        <authorList>
            <person name="Han P."/>
        </authorList>
    </citation>
    <scope>NUCLEOTIDE SEQUENCE</scope>
    <source>
        <strain evidence="4">Candidatus Nitrosotenuis uzonensis 5A</strain>
    </source>
</reference>
<evidence type="ECO:0000259" key="3">
    <source>
        <dbReference type="PROSITE" id="PS51160"/>
    </source>
</evidence>
<dbReference type="InterPro" id="IPR020456">
    <property type="entry name" value="Acylphosphatase"/>
</dbReference>
<dbReference type="RefSeq" id="WP_205097687.1">
    <property type="nucleotide sequence ID" value="NZ_CAJNAQ010000002.1"/>
</dbReference>
<dbReference type="InterPro" id="IPR001792">
    <property type="entry name" value="Acylphosphatase-like_dom"/>
</dbReference>
<evidence type="ECO:0000313" key="5">
    <source>
        <dbReference type="Proteomes" id="UP000655759"/>
    </source>
</evidence>
<comment type="similarity">
    <text evidence="2">Belongs to the acylphosphatase family.</text>
</comment>
<dbReference type="InterPro" id="IPR036046">
    <property type="entry name" value="Acylphosphatase-like_dom_sf"/>
</dbReference>
<evidence type="ECO:0000313" key="4">
    <source>
        <dbReference type="EMBL" id="CAE6486065.1"/>
    </source>
</evidence>